<evidence type="ECO:0000313" key="1">
    <source>
        <dbReference type="EMBL" id="KRY50165.1"/>
    </source>
</evidence>
<dbReference type="AlphaFoldDB" id="A0A0V1CLJ1"/>
<organism evidence="1 2">
    <name type="scientific">Trichinella britovi</name>
    <name type="common">Parasitic roundworm</name>
    <dbReference type="NCBI Taxonomy" id="45882"/>
    <lineage>
        <taxon>Eukaryota</taxon>
        <taxon>Metazoa</taxon>
        <taxon>Ecdysozoa</taxon>
        <taxon>Nematoda</taxon>
        <taxon>Enoplea</taxon>
        <taxon>Dorylaimia</taxon>
        <taxon>Trichinellida</taxon>
        <taxon>Trichinellidae</taxon>
        <taxon>Trichinella</taxon>
    </lineage>
</organism>
<proteinExistence type="predicted"/>
<dbReference type="Proteomes" id="UP000054653">
    <property type="component" value="Unassembled WGS sequence"/>
</dbReference>
<comment type="caution">
    <text evidence="1">The sequence shown here is derived from an EMBL/GenBank/DDBJ whole genome shotgun (WGS) entry which is preliminary data.</text>
</comment>
<evidence type="ECO:0000313" key="2">
    <source>
        <dbReference type="Proteomes" id="UP000054653"/>
    </source>
</evidence>
<name>A0A0V1CLJ1_TRIBR</name>
<gene>
    <name evidence="1" type="ORF">T03_14204</name>
</gene>
<keyword evidence="2" id="KW-1185">Reference proteome</keyword>
<protein>
    <submittedName>
        <fullName evidence="1">Uncharacterized protein</fullName>
    </submittedName>
</protein>
<dbReference type="EMBL" id="JYDI01000156">
    <property type="protein sequence ID" value="KRY50165.1"/>
    <property type="molecule type" value="Genomic_DNA"/>
</dbReference>
<accession>A0A0V1CLJ1</accession>
<sequence length="115" mass="13134">MNSCSILNLFPLETTINFSSDCVDVGKKCPTADEHLQIQSKEATNRIDSFANANRRMTSVKQGKLSENYVKNYFFKQLHNLGLPLSVYSKNMNRQTVYHLSENEKCSTHMAEPIE</sequence>
<reference evidence="1 2" key="1">
    <citation type="submission" date="2015-01" db="EMBL/GenBank/DDBJ databases">
        <title>Evolution of Trichinella species and genotypes.</title>
        <authorList>
            <person name="Korhonen P.K."/>
            <person name="Edoardo P."/>
            <person name="Giuseppe L.R."/>
            <person name="Gasser R.B."/>
        </authorList>
    </citation>
    <scope>NUCLEOTIDE SEQUENCE [LARGE SCALE GENOMIC DNA]</scope>
    <source>
        <strain evidence="1">ISS120</strain>
    </source>
</reference>